<dbReference type="AlphaFoldDB" id="A0AAN0M6T9"/>
<evidence type="ECO:0000313" key="1">
    <source>
        <dbReference type="EMBL" id="WZU65874.1"/>
    </source>
</evidence>
<gene>
    <name evidence="1" type="ORF">AABB31_12255</name>
</gene>
<protein>
    <recommendedName>
        <fullName evidence="3">Heme oxygenase</fullName>
    </recommendedName>
</protein>
<dbReference type="KEGG" id="yrh:AABB31_12255"/>
<sequence length="186" mass="20414">MLGWHVSGAFDPGRPFPTVQTNSPHEIHDAYLIFLRTHQLAHRALLSALPSGHWVSGMLGSGLMRLDADLLRLRVAPAPRPMVGLLHPLRPLGVAYAICGSQFSKALQRRHWAPLTKTDLPPGADNYLHDEAVAAGWKRCLAEIEDLADPIRDLQKLGEDADRTLALFHDCLASVKRNSTQLLAAA</sequence>
<organism evidence="1 2">
    <name type="scientific">Yoonia rhodophyticola</name>
    <dbReference type="NCBI Taxonomy" id="3137370"/>
    <lineage>
        <taxon>Bacteria</taxon>
        <taxon>Pseudomonadati</taxon>
        <taxon>Pseudomonadota</taxon>
        <taxon>Alphaproteobacteria</taxon>
        <taxon>Rhodobacterales</taxon>
        <taxon>Paracoccaceae</taxon>
        <taxon>Yoonia</taxon>
    </lineage>
</organism>
<reference evidence="1" key="1">
    <citation type="submission" date="2024-08" db="EMBL/GenBank/DDBJ databases">
        <title>Phylogenomic analyses of a clade within the roseobacter group suggest taxonomic reassignments of species of the genera Aestuariivita, Citreicella, Loktanella, Nautella, Pelagibaca, Ruegeria, Thalassobius, Thiobacimonas and Tropicibacter, and the proposal o.</title>
        <authorList>
            <person name="Jeon C.O."/>
        </authorList>
    </citation>
    <scope>NUCLEOTIDE SEQUENCE</scope>
    <source>
        <strain evidence="1">SS1-5</strain>
    </source>
</reference>
<dbReference type="Gene3D" id="1.20.910.10">
    <property type="entry name" value="Heme oxygenase-like"/>
    <property type="match status" value="1"/>
</dbReference>
<dbReference type="SUPFAM" id="SSF48613">
    <property type="entry name" value="Heme oxygenase-like"/>
    <property type="match status" value="1"/>
</dbReference>
<accession>A0AAN0M6T9</accession>
<evidence type="ECO:0000313" key="2">
    <source>
        <dbReference type="Proteomes" id="UP001470809"/>
    </source>
</evidence>
<keyword evidence="2" id="KW-1185">Reference proteome</keyword>
<dbReference type="EMBL" id="CP151767">
    <property type="protein sequence ID" value="WZU65874.1"/>
    <property type="molecule type" value="Genomic_DNA"/>
</dbReference>
<proteinExistence type="predicted"/>
<evidence type="ECO:0008006" key="3">
    <source>
        <dbReference type="Google" id="ProtNLM"/>
    </source>
</evidence>
<dbReference type="RefSeq" id="WP_342075206.1">
    <property type="nucleotide sequence ID" value="NZ_CP151767.2"/>
</dbReference>
<dbReference type="InterPro" id="IPR016084">
    <property type="entry name" value="Haem_Oase-like_multi-hlx"/>
</dbReference>
<name>A0AAN0M6T9_9RHOB</name>
<dbReference type="Proteomes" id="UP001470809">
    <property type="component" value="Chromosome"/>
</dbReference>